<reference evidence="1 2" key="1">
    <citation type="submission" date="2020-08" db="EMBL/GenBank/DDBJ databases">
        <title>Genome public.</title>
        <authorList>
            <person name="Liu C."/>
            <person name="Sun Q."/>
        </authorList>
    </citation>
    <scope>NUCLEOTIDE SEQUENCE [LARGE SCALE GENOMIC DNA]</scope>
    <source>
        <strain evidence="1 2">NSJ-10</strain>
    </source>
</reference>
<evidence type="ECO:0000313" key="1">
    <source>
        <dbReference type="EMBL" id="MBC5661979.1"/>
    </source>
</evidence>
<keyword evidence="1" id="KW-0670">Pyruvate</keyword>
<gene>
    <name evidence="1" type="ORF">H8S09_03550</name>
</gene>
<dbReference type="Proteomes" id="UP000615234">
    <property type="component" value="Unassembled WGS sequence"/>
</dbReference>
<keyword evidence="2" id="KW-1185">Reference proteome</keyword>
<sequence length="56" mass="6375">MLVCDYIVKQIDGEYAHLQNLDGSEEDKLVARALLPNGIAEGTKLHYELLQYEIIQ</sequence>
<evidence type="ECO:0000313" key="2">
    <source>
        <dbReference type="Proteomes" id="UP000615234"/>
    </source>
</evidence>
<keyword evidence="1" id="KW-0456">Lyase</keyword>
<dbReference type="EMBL" id="JACOOX010000002">
    <property type="protein sequence ID" value="MBC5661979.1"/>
    <property type="molecule type" value="Genomic_DNA"/>
</dbReference>
<name>A0A8I0AF65_9FIRM</name>
<organism evidence="1 2">
    <name type="scientific">Coprococcus hominis</name>
    <name type="common">ex Liu et al. 2022</name>
    <dbReference type="NCBI Taxonomy" id="2763039"/>
    <lineage>
        <taxon>Bacteria</taxon>
        <taxon>Bacillati</taxon>
        <taxon>Bacillota</taxon>
        <taxon>Clostridia</taxon>
        <taxon>Lachnospirales</taxon>
        <taxon>Lachnospiraceae</taxon>
        <taxon>Coprococcus</taxon>
    </lineage>
</organism>
<comment type="caution">
    <text evidence="1">The sequence shown here is derived from an EMBL/GenBank/DDBJ whole genome shotgun (WGS) entry which is preliminary data.</text>
</comment>
<dbReference type="AlphaFoldDB" id="A0A8I0AF65"/>
<protein>
    <submittedName>
        <fullName evidence="1">Chorismate--pyruvate lyase</fullName>
    </submittedName>
</protein>
<accession>A0A8I0AF65</accession>
<proteinExistence type="predicted"/>
<dbReference type="GO" id="GO:0016829">
    <property type="term" value="F:lyase activity"/>
    <property type="evidence" value="ECO:0007669"/>
    <property type="project" value="UniProtKB-KW"/>
</dbReference>
<dbReference type="RefSeq" id="WP_021943314.1">
    <property type="nucleotide sequence ID" value="NZ_JACOOX010000002.1"/>
</dbReference>